<gene>
    <name evidence="1" type="ORF">BMOU_0060</name>
</gene>
<dbReference type="AlphaFoldDB" id="W4NAB2"/>
<comment type="caution">
    <text evidence="1">The sequence shown here is derived from an EMBL/GenBank/DDBJ whole genome shotgun (WGS) entry which is preliminary data.</text>
</comment>
<name>W4NAB2_9BIFI</name>
<reference evidence="1 2" key="1">
    <citation type="journal article" date="2014" name="Genome Announc.">
        <title>The Genome Sequence of Bifidobacterium moukalabense DSM 27321 Highlights the Close Phylogenetic Relatedness with the Bifidobacterium dentium Taxon.</title>
        <authorList>
            <person name="Lugli G.A."/>
            <person name="Duranti S."/>
            <person name="Milani C."/>
            <person name="Turroni F."/>
            <person name="Viappiani A."/>
            <person name="Mangifesta M."/>
            <person name="van Sinderen D."/>
            <person name="Ventura M."/>
        </authorList>
    </citation>
    <scope>NUCLEOTIDE SEQUENCE [LARGE SCALE GENOMIC DNA]</scope>
    <source>
        <strain evidence="1 2">DSM 27321</strain>
    </source>
</reference>
<dbReference type="Proteomes" id="UP000019155">
    <property type="component" value="Unassembled WGS sequence"/>
</dbReference>
<evidence type="ECO:0000313" key="2">
    <source>
        <dbReference type="Proteomes" id="UP000019155"/>
    </source>
</evidence>
<dbReference type="InterPro" id="IPR052552">
    <property type="entry name" value="YeaO-like"/>
</dbReference>
<dbReference type="PANTHER" id="PTHR36849:SF1">
    <property type="entry name" value="CYTOPLASMIC PROTEIN"/>
    <property type="match status" value="1"/>
</dbReference>
<organism evidence="1 2">
    <name type="scientific">Bifidobacterium moukalabense DSM 27321</name>
    <dbReference type="NCBI Taxonomy" id="1435051"/>
    <lineage>
        <taxon>Bacteria</taxon>
        <taxon>Bacillati</taxon>
        <taxon>Actinomycetota</taxon>
        <taxon>Actinomycetes</taxon>
        <taxon>Bifidobacteriales</taxon>
        <taxon>Bifidobacteriaceae</taxon>
        <taxon>Bifidobacterium</taxon>
    </lineage>
</organism>
<dbReference type="eggNOG" id="COG3189">
    <property type="taxonomic scope" value="Bacteria"/>
</dbReference>
<protein>
    <submittedName>
        <fullName evidence="1">MarR family transcripitonal regulator</fullName>
    </submittedName>
</protein>
<sequence length="135" mass="15497">MPGFRPSSMGCMAQSHVLQIKRIYDSAQPADGYRVLVDRVWPRGVSKERAGLDRWTKTEVTPTADLRKWFAHDPAKFDEFRARYIEQLDGRDEAAEFVSDVRDHLRTGNVTLLYAAKDPACNHAVILRDWIAEHL</sequence>
<dbReference type="PATRIC" id="fig|1435051.3.peg.61"/>
<evidence type="ECO:0000313" key="1">
    <source>
        <dbReference type="EMBL" id="ETY72058.1"/>
    </source>
</evidence>
<dbReference type="EMBL" id="AZMV01000001">
    <property type="protein sequence ID" value="ETY72058.1"/>
    <property type="molecule type" value="Genomic_DNA"/>
</dbReference>
<proteinExistence type="predicted"/>
<dbReference type="PANTHER" id="PTHR36849">
    <property type="entry name" value="CYTOPLASMIC PROTEIN-RELATED"/>
    <property type="match status" value="1"/>
</dbReference>
<keyword evidence="2" id="KW-1185">Reference proteome</keyword>
<accession>W4NAB2</accession>
<dbReference type="Pfam" id="PF22752">
    <property type="entry name" value="DUF488-N3i"/>
    <property type="match status" value="1"/>
</dbReference>